<dbReference type="Gene3D" id="3.30.470.20">
    <property type="entry name" value="ATP-grasp fold, B domain"/>
    <property type="match status" value="1"/>
</dbReference>
<reference evidence="10 11" key="1">
    <citation type="submission" date="2024-03" db="EMBL/GenBank/DDBJ databases">
        <title>Aquirufa genome sequencing.</title>
        <authorList>
            <person name="Pitt A."/>
            <person name="Hahn M.W."/>
        </authorList>
    </citation>
    <scope>NUCLEOTIDE SEQUENCE [LARGE SCALE GENOMIC DNA]</scope>
    <source>
        <strain evidence="10 11">OSTEICH-129V</strain>
    </source>
</reference>
<proteinExistence type="inferred from homology"/>
<feature type="domain" description="SAICAR synthetase/ADE2 N-terminal" evidence="9">
    <location>
        <begin position="14"/>
        <end position="257"/>
    </location>
</feature>
<keyword evidence="4 8" id="KW-0547">Nucleotide-binding</keyword>
<dbReference type="RefSeq" id="WP_377982665.1">
    <property type="nucleotide sequence ID" value="NZ_JBBKXZ010000001.1"/>
</dbReference>
<protein>
    <recommendedName>
        <fullName evidence="8">Phosphoribosylaminoimidazole-succinocarboxamide synthase</fullName>
        <ecNumber evidence="8">6.3.2.6</ecNumber>
    </recommendedName>
    <alternativeName>
        <fullName evidence="8">SAICAR synthetase</fullName>
    </alternativeName>
</protein>
<comment type="catalytic activity">
    <reaction evidence="7 8">
        <text>5-amino-1-(5-phospho-D-ribosyl)imidazole-4-carboxylate + L-aspartate + ATP = (2S)-2-[5-amino-1-(5-phospho-beta-D-ribosyl)imidazole-4-carboxamido]succinate + ADP + phosphate + 2 H(+)</text>
        <dbReference type="Rhea" id="RHEA:22628"/>
        <dbReference type="ChEBI" id="CHEBI:15378"/>
        <dbReference type="ChEBI" id="CHEBI:29991"/>
        <dbReference type="ChEBI" id="CHEBI:30616"/>
        <dbReference type="ChEBI" id="CHEBI:43474"/>
        <dbReference type="ChEBI" id="CHEBI:58443"/>
        <dbReference type="ChEBI" id="CHEBI:77657"/>
        <dbReference type="ChEBI" id="CHEBI:456216"/>
        <dbReference type="EC" id="6.3.2.6"/>
    </reaction>
</comment>
<comment type="pathway">
    <text evidence="1 8">Purine metabolism; IMP biosynthesis via de novo pathway; 5-amino-1-(5-phospho-D-ribosyl)imidazole-4-carboxamide from 5-amino-1-(5-phospho-D-ribosyl)imidazole-4-carboxylate: step 1/2.</text>
</comment>
<organism evidence="10 11">
    <name type="scientific">Aquirufa avitistagni</name>
    <dbReference type="NCBI Taxonomy" id="3104728"/>
    <lineage>
        <taxon>Bacteria</taxon>
        <taxon>Pseudomonadati</taxon>
        <taxon>Bacteroidota</taxon>
        <taxon>Cytophagia</taxon>
        <taxon>Cytophagales</taxon>
        <taxon>Flectobacillaceae</taxon>
        <taxon>Aquirufa</taxon>
    </lineage>
</organism>
<name>A0ABW6DDJ6_9BACT</name>
<evidence type="ECO:0000256" key="5">
    <source>
        <dbReference type="ARBA" id="ARBA00022755"/>
    </source>
</evidence>
<dbReference type="HAMAP" id="MF_00137">
    <property type="entry name" value="SAICAR_synth"/>
    <property type="match status" value="1"/>
</dbReference>
<dbReference type="PANTHER" id="PTHR43700:SF1">
    <property type="entry name" value="PHOSPHORIBOSYLAMINOIMIDAZOLE-SUCCINOCARBOXAMIDE SYNTHASE"/>
    <property type="match status" value="1"/>
</dbReference>
<evidence type="ECO:0000256" key="8">
    <source>
        <dbReference type="HAMAP-Rule" id="MF_00137"/>
    </source>
</evidence>
<dbReference type="GO" id="GO:0004639">
    <property type="term" value="F:phosphoribosylaminoimidazolesuccinocarboxamide synthase activity"/>
    <property type="evidence" value="ECO:0007669"/>
    <property type="project" value="UniProtKB-EC"/>
</dbReference>
<dbReference type="PROSITE" id="PS01058">
    <property type="entry name" value="SAICAR_SYNTHETASE_2"/>
    <property type="match status" value="1"/>
</dbReference>
<evidence type="ECO:0000256" key="4">
    <source>
        <dbReference type="ARBA" id="ARBA00022741"/>
    </source>
</evidence>
<accession>A0ABW6DDJ6</accession>
<dbReference type="EC" id="6.3.2.6" evidence="8"/>
<keyword evidence="3 8" id="KW-0436">Ligase</keyword>
<comment type="similarity">
    <text evidence="2 8">Belongs to the SAICAR synthetase family.</text>
</comment>
<dbReference type="InterPro" id="IPR018236">
    <property type="entry name" value="SAICAR_synthetase_CS"/>
</dbReference>
<evidence type="ECO:0000256" key="2">
    <source>
        <dbReference type="ARBA" id="ARBA00010190"/>
    </source>
</evidence>
<dbReference type="PANTHER" id="PTHR43700">
    <property type="entry name" value="PHOSPHORIBOSYLAMINOIMIDAZOLE-SUCCINOCARBOXAMIDE SYNTHASE"/>
    <property type="match status" value="1"/>
</dbReference>
<keyword evidence="11" id="KW-1185">Reference proteome</keyword>
<evidence type="ECO:0000256" key="3">
    <source>
        <dbReference type="ARBA" id="ARBA00022598"/>
    </source>
</evidence>
<evidence type="ECO:0000313" key="11">
    <source>
        <dbReference type="Proteomes" id="UP001598138"/>
    </source>
</evidence>
<evidence type="ECO:0000256" key="7">
    <source>
        <dbReference type="ARBA" id="ARBA00048475"/>
    </source>
</evidence>
<dbReference type="Gene3D" id="3.30.200.20">
    <property type="entry name" value="Phosphorylase Kinase, domain 1"/>
    <property type="match status" value="1"/>
</dbReference>
<sequence>MINNKIEFPNQTDFYQGKVRDVYSFGEHLLMIASDRISAFDVVLPRLIPFKGQVLNQLAEHFLKATADIVPNWLIATPAPNASFGLKCHAIPIEMVVRGYLVGHLWREYKAGKRSVCGVSLPDGLKENQKLPNPIITPTTKASEGHDEDISIQEIIQKGILSEEILVELCRISLALFDRGQEMANSKDLILVDTKYEFGIHNEKIMLMDEIHTPDSSRYFYKSSYDDLFKLGQPQKQLSKEFVREWLISNNFQGKENQQVPAISDEFVIQISERYILLYEEITGKKFIKEDLSKDLVNNIYQQISHYI</sequence>
<comment type="caution">
    <text evidence="10">The sequence shown here is derived from an EMBL/GenBank/DDBJ whole genome shotgun (WGS) entry which is preliminary data.</text>
</comment>
<evidence type="ECO:0000313" key="10">
    <source>
        <dbReference type="EMBL" id="MFD3393782.1"/>
    </source>
</evidence>
<dbReference type="Proteomes" id="UP001598138">
    <property type="component" value="Unassembled WGS sequence"/>
</dbReference>
<dbReference type="SUPFAM" id="SSF56104">
    <property type="entry name" value="SAICAR synthase-like"/>
    <property type="match status" value="1"/>
</dbReference>
<dbReference type="InterPro" id="IPR028923">
    <property type="entry name" value="SAICAR_synt/ADE2_N"/>
</dbReference>
<dbReference type="NCBIfam" id="NF009251">
    <property type="entry name" value="PRK12607.1"/>
    <property type="match status" value="1"/>
</dbReference>
<dbReference type="Pfam" id="PF01259">
    <property type="entry name" value="SAICAR_synt"/>
    <property type="match status" value="1"/>
</dbReference>
<evidence type="ECO:0000259" key="9">
    <source>
        <dbReference type="Pfam" id="PF01259"/>
    </source>
</evidence>
<dbReference type="EMBL" id="JBBKXZ010000001">
    <property type="protein sequence ID" value="MFD3393782.1"/>
    <property type="molecule type" value="Genomic_DNA"/>
</dbReference>
<dbReference type="NCBIfam" id="NF010568">
    <property type="entry name" value="PRK13961.1"/>
    <property type="match status" value="1"/>
</dbReference>
<dbReference type="CDD" id="cd01414">
    <property type="entry name" value="SAICAR_synt_Sc"/>
    <property type="match status" value="1"/>
</dbReference>
<keyword evidence="6 8" id="KW-0067">ATP-binding</keyword>
<evidence type="ECO:0000256" key="1">
    <source>
        <dbReference type="ARBA" id="ARBA00004672"/>
    </source>
</evidence>
<keyword evidence="5 8" id="KW-0658">Purine biosynthesis</keyword>
<evidence type="ECO:0000256" key="6">
    <source>
        <dbReference type="ARBA" id="ARBA00022840"/>
    </source>
</evidence>
<gene>
    <name evidence="8" type="primary">purC</name>
    <name evidence="10" type="ORF">U0R10_04040</name>
</gene>